<evidence type="ECO:0000256" key="3">
    <source>
        <dbReference type="ARBA" id="ARBA00022737"/>
    </source>
</evidence>
<feature type="transmembrane region" description="Helical" evidence="8">
    <location>
        <begin position="522"/>
        <end position="543"/>
    </location>
</feature>
<evidence type="ECO:0000256" key="5">
    <source>
        <dbReference type="ARBA" id="ARBA00023043"/>
    </source>
</evidence>
<keyword evidence="3" id="KW-0677">Repeat</keyword>
<dbReference type="PANTHER" id="PTHR24186:SF50">
    <property type="entry name" value="ANKYRIN REPEAT-CONTAINING PROTEIN ITN1-LIKE ISOFORM X1"/>
    <property type="match status" value="1"/>
</dbReference>
<feature type="domain" description="PGG" evidence="9">
    <location>
        <begin position="409"/>
        <end position="514"/>
    </location>
</feature>
<comment type="subcellular location">
    <subcellularLocation>
        <location evidence="1">Membrane</location>
        <topology evidence="1">Multi-pass membrane protein</topology>
    </subcellularLocation>
</comment>
<feature type="transmembrane region" description="Helical" evidence="8">
    <location>
        <begin position="413"/>
        <end position="433"/>
    </location>
</feature>
<dbReference type="Pfam" id="PF00023">
    <property type="entry name" value="Ank"/>
    <property type="match status" value="1"/>
</dbReference>
<feature type="repeat" description="ANK" evidence="7">
    <location>
        <begin position="249"/>
        <end position="281"/>
    </location>
</feature>
<evidence type="ECO:0000256" key="4">
    <source>
        <dbReference type="ARBA" id="ARBA00022989"/>
    </source>
</evidence>
<evidence type="ECO:0000256" key="2">
    <source>
        <dbReference type="ARBA" id="ARBA00022692"/>
    </source>
</evidence>
<organism evidence="10">
    <name type="scientific">Saccharum hybrid cultivar R570</name>
    <dbReference type="NCBI Taxonomy" id="131158"/>
    <lineage>
        <taxon>Eukaryota</taxon>
        <taxon>Viridiplantae</taxon>
        <taxon>Streptophyta</taxon>
        <taxon>Embryophyta</taxon>
        <taxon>Tracheophyta</taxon>
        <taxon>Spermatophyta</taxon>
        <taxon>Magnoliopsida</taxon>
        <taxon>Liliopsida</taxon>
        <taxon>Poales</taxon>
        <taxon>Poaceae</taxon>
        <taxon>PACMAD clade</taxon>
        <taxon>Panicoideae</taxon>
        <taxon>Andropogonodae</taxon>
        <taxon>Andropogoneae</taxon>
        <taxon>Saccharinae</taxon>
        <taxon>Saccharum</taxon>
        <taxon>Saccharum officinarum species complex</taxon>
    </lineage>
</organism>
<dbReference type="InterPro" id="IPR002110">
    <property type="entry name" value="Ankyrin_rpt"/>
</dbReference>
<dbReference type="EMBL" id="KF184737">
    <property type="protein sequence ID" value="AGT16259.1"/>
    <property type="molecule type" value="Genomic_DNA"/>
</dbReference>
<dbReference type="InterPro" id="IPR036770">
    <property type="entry name" value="Ankyrin_rpt-contain_sf"/>
</dbReference>
<dbReference type="Pfam" id="PF13962">
    <property type="entry name" value="PGG"/>
    <property type="match status" value="1"/>
</dbReference>
<dbReference type="SMART" id="SM00248">
    <property type="entry name" value="ANK"/>
    <property type="match status" value="9"/>
</dbReference>
<feature type="repeat" description="ANK" evidence="7">
    <location>
        <begin position="319"/>
        <end position="352"/>
    </location>
</feature>
<dbReference type="GO" id="GO:0005886">
    <property type="term" value="C:plasma membrane"/>
    <property type="evidence" value="ECO:0007669"/>
    <property type="project" value="TreeGrafter"/>
</dbReference>
<reference evidence="10" key="1">
    <citation type="submission" date="2013-05" db="EMBL/GenBank/DDBJ databases">
        <title>Building the sugarcane genome for biotechnology and identifying evolutionary trends.</title>
        <authorList>
            <person name="De Setta N."/>
            <person name="Monteiro-Vitorello C.B."/>
            <person name="Metcalfe C.J."/>
            <person name="Cruz G.M.Q."/>
            <person name="Del Bem L.E."/>
            <person name="Vicentini R."/>
            <person name="Nogueira F.T.S."/>
            <person name="Campos R.A."/>
            <person name="Nunes S.L."/>
            <person name="Turrini P.C.G."/>
            <person name="Vieira A.P."/>
            <person name="Cruz E.A.O."/>
            <person name="Correa T.C.S."/>
            <person name="Hotta C.T."/>
            <person name="de Mello-Varani A."/>
            <person name="Vautrin S."/>
            <person name="Trindade A.S."/>
            <person name="Vilela M.M."/>
            <person name="Horta C.L."/>
            <person name="Sato P.M."/>
            <person name="de Andrade R.F."/>
            <person name="Nishiyama M.Y."/>
            <person name="Cardoso-Silva C.B."/>
            <person name="Scortecci K.C."/>
            <person name="Garcia A.A.F."/>
            <person name="Carneiro M.S."/>
            <person name="Kim C."/>
            <person name="Paterson A.H."/>
            <person name="Berges H."/>
            <person name="D'Hont A."/>
            <person name="de-Souza A.P."/>
            <person name="Souza G.M."/>
            <person name="Vincentz M."/>
            <person name="Kitajima J.P."/>
            <person name="Van Sluys M.-A."/>
        </authorList>
    </citation>
    <scope>NUCLEOTIDE SEQUENCE</scope>
</reference>
<evidence type="ECO:0000256" key="6">
    <source>
        <dbReference type="ARBA" id="ARBA00023136"/>
    </source>
</evidence>
<evidence type="ECO:0000259" key="9">
    <source>
        <dbReference type="Pfam" id="PF13962"/>
    </source>
</evidence>
<name>A0A059Q003_9POAL</name>
<keyword evidence="5 7" id="KW-0040">ANK repeat</keyword>
<dbReference type="PROSITE" id="PS50297">
    <property type="entry name" value="ANK_REP_REGION"/>
    <property type="match status" value="3"/>
</dbReference>
<dbReference type="PANTHER" id="PTHR24186">
    <property type="entry name" value="PROTEIN PHOSPHATASE 1 REGULATORY SUBUNIT"/>
    <property type="match status" value="1"/>
</dbReference>
<accession>A0A059Q003</accession>
<dbReference type="AlphaFoldDB" id="A0A059Q003"/>
<proteinExistence type="predicted"/>
<dbReference type="InterPro" id="IPR026961">
    <property type="entry name" value="PGG_dom"/>
</dbReference>
<dbReference type="Pfam" id="PF12796">
    <property type="entry name" value="Ank_2"/>
    <property type="match status" value="2"/>
</dbReference>
<keyword evidence="4 8" id="KW-1133">Transmembrane helix</keyword>
<gene>
    <name evidence="10" type="ORF">SHCRBa_119_J13_F_10</name>
</gene>
<keyword evidence="6 8" id="KW-0472">Membrane</keyword>
<feature type="transmembrane region" description="Helical" evidence="8">
    <location>
        <begin position="496"/>
        <end position="516"/>
    </location>
</feature>
<evidence type="ECO:0000256" key="7">
    <source>
        <dbReference type="PROSITE-ProRule" id="PRU00023"/>
    </source>
</evidence>
<feature type="transmembrane region" description="Helical" evidence="8">
    <location>
        <begin position="453"/>
        <end position="476"/>
    </location>
</feature>
<protein>
    <recommendedName>
        <fullName evidence="9">PGG domain-containing protein</fullName>
    </recommendedName>
</protein>
<evidence type="ECO:0000256" key="1">
    <source>
        <dbReference type="ARBA" id="ARBA00004141"/>
    </source>
</evidence>
<evidence type="ECO:0000313" key="10">
    <source>
        <dbReference type="EMBL" id="AGT16259.1"/>
    </source>
</evidence>
<dbReference type="SUPFAM" id="SSF48403">
    <property type="entry name" value="Ankyrin repeat"/>
    <property type="match status" value="1"/>
</dbReference>
<feature type="repeat" description="ANK" evidence="7">
    <location>
        <begin position="63"/>
        <end position="84"/>
    </location>
</feature>
<dbReference type="PROSITE" id="PS50088">
    <property type="entry name" value="ANK_REPEAT"/>
    <property type="match status" value="3"/>
</dbReference>
<keyword evidence="2 8" id="KW-0812">Transmembrane</keyword>
<sequence>MHPALYKAATQGCVRSLRKLVVKDVKILNSKTPQDNTALHLAALHGHPNLNVSEELMVARNADGDTALHLAAKTGRLKVAEQLVGIARAWPGDPNSEDTLLKNPLMMTNKEGNNPLHEAVRHRKTAVALALLDADHSRAYDLNEKMESPLHMAAREGLVHVVRKVFDFTWVEPQYVSSAAVSGTALHQAVLGGHTKVVEIMLAKHEQLVDMTDSNVNNALHYAAQKNNSHVVELLLGKKTQLAYSSNNDRQSPLHVAAQYGSTAVIKALLRHCSDVSEMVDGNGSNAFHASVISGKANALRCLLRRVRPAELLNRVDANGDTPLHLAAKMSRVHSALMLLIDSRVDPCVRDHDGQTARSLVEKKLHTGEMDAYEMYLWKQLRYQESKRCRKQQLPPLATYPIRRGNDKYFERIVETYILVATLIATVTFAATFTVPGGYYQDSGIAIHGHDTAFKIFVISNTIAMCSAIVVVYCFIWAWKDPIKFKIDQLVWGHRLTMIAGLGMLVSLMASVYITVPHKSRWPAYVVIAIGMSTPAVVVLMLGRDVIFVPL</sequence>
<dbReference type="Gene3D" id="1.25.40.20">
    <property type="entry name" value="Ankyrin repeat-containing domain"/>
    <property type="match status" value="3"/>
</dbReference>
<evidence type="ECO:0000256" key="8">
    <source>
        <dbReference type="SAM" id="Phobius"/>
    </source>
</evidence>